<evidence type="ECO:0000259" key="8">
    <source>
        <dbReference type="PROSITE" id="PS50879"/>
    </source>
</evidence>
<dbReference type="PANTHER" id="PTHR10642">
    <property type="entry name" value="RIBONUCLEASE H1"/>
    <property type="match status" value="1"/>
</dbReference>
<dbReference type="AlphaFoldDB" id="A0A9P6NVD2"/>
<dbReference type="InterPro" id="IPR002156">
    <property type="entry name" value="RNaseH_domain"/>
</dbReference>
<dbReference type="InterPro" id="IPR050092">
    <property type="entry name" value="RNase_H"/>
</dbReference>
<accession>A0A9P6NVD2</accession>
<organism evidence="9 10">
    <name type="scientific">Cronartium quercuum f. sp. fusiforme G11</name>
    <dbReference type="NCBI Taxonomy" id="708437"/>
    <lineage>
        <taxon>Eukaryota</taxon>
        <taxon>Fungi</taxon>
        <taxon>Dikarya</taxon>
        <taxon>Basidiomycota</taxon>
        <taxon>Pucciniomycotina</taxon>
        <taxon>Pucciniomycetes</taxon>
        <taxon>Pucciniales</taxon>
        <taxon>Coleosporiaceae</taxon>
        <taxon>Cronartium</taxon>
    </lineage>
</organism>
<dbReference type="PROSITE" id="PS50879">
    <property type="entry name" value="RNASE_H_1"/>
    <property type="match status" value="1"/>
</dbReference>
<dbReference type="InterPro" id="IPR036397">
    <property type="entry name" value="RNaseH_sf"/>
</dbReference>
<evidence type="ECO:0000256" key="4">
    <source>
        <dbReference type="ARBA" id="ARBA00022722"/>
    </source>
</evidence>
<dbReference type="Gene3D" id="3.30.420.10">
    <property type="entry name" value="Ribonuclease H-like superfamily/Ribonuclease H"/>
    <property type="match status" value="1"/>
</dbReference>
<evidence type="ECO:0000256" key="1">
    <source>
        <dbReference type="ARBA" id="ARBA00000077"/>
    </source>
</evidence>
<dbReference type="PANTHER" id="PTHR10642:SF26">
    <property type="entry name" value="RIBONUCLEASE H1"/>
    <property type="match status" value="1"/>
</dbReference>
<dbReference type="SUPFAM" id="SSF53098">
    <property type="entry name" value="Ribonuclease H-like"/>
    <property type="match status" value="1"/>
</dbReference>
<keyword evidence="7" id="KW-0378">Hydrolase</keyword>
<reference evidence="9" key="1">
    <citation type="submission" date="2013-11" db="EMBL/GenBank/DDBJ databases">
        <title>Genome sequence of the fusiform rust pathogen reveals effectors for host alternation and coevolution with pine.</title>
        <authorList>
            <consortium name="DOE Joint Genome Institute"/>
            <person name="Smith K."/>
            <person name="Pendleton A."/>
            <person name="Kubisiak T."/>
            <person name="Anderson C."/>
            <person name="Salamov A."/>
            <person name="Aerts A."/>
            <person name="Riley R."/>
            <person name="Clum A."/>
            <person name="Lindquist E."/>
            <person name="Ence D."/>
            <person name="Campbell M."/>
            <person name="Kronenberg Z."/>
            <person name="Feau N."/>
            <person name="Dhillon B."/>
            <person name="Hamelin R."/>
            <person name="Burleigh J."/>
            <person name="Smith J."/>
            <person name="Yandell M."/>
            <person name="Nelson C."/>
            <person name="Grigoriev I."/>
            <person name="Davis J."/>
        </authorList>
    </citation>
    <scope>NUCLEOTIDE SEQUENCE</scope>
    <source>
        <strain evidence="9">G11</strain>
    </source>
</reference>
<evidence type="ECO:0000256" key="7">
    <source>
        <dbReference type="ARBA" id="ARBA00022801"/>
    </source>
</evidence>
<evidence type="ECO:0000256" key="6">
    <source>
        <dbReference type="ARBA" id="ARBA00022759"/>
    </source>
</evidence>
<keyword evidence="5" id="KW-0479">Metal-binding</keyword>
<gene>
    <name evidence="9" type="ORF">CROQUDRAFT_231281</name>
</gene>
<comment type="similarity">
    <text evidence="2">Belongs to the RNase H family.</text>
</comment>
<dbReference type="GO" id="GO:0003676">
    <property type="term" value="F:nucleic acid binding"/>
    <property type="evidence" value="ECO:0007669"/>
    <property type="project" value="InterPro"/>
</dbReference>
<dbReference type="CDD" id="cd13934">
    <property type="entry name" value="RNase_H_Dikarya_like"/>
    <property type="match status" value="1"/>
</dbReference>
<dbReference type="OrthoDB" id="407198at2759"/>
<protein>
    <recommendedName>
        <fullName evidence="3">ribonuclease H</fullName>
        <ecNumber evidence="3">3.1.26.4</ecNumber>
    </recommendedName>
</protein>
<sequence>MDYDSEAEDCPRLILDLNGDFTLHGTLPTNLPPKFKLHEFHPKVKHPCTGELVTVPGIFAGRPIPAPTSISRACHLMGEGEHGVWVATKFQPPSDSSHVELSPDEVFPLRKANATTPAAFIHRYCIRRRFVPVVSGLKTMCIYTDGACLDNGSSVTSPRAGAAFVFKDGKEGQINFALENKGVDGQIYTHTNSRAELRAVLAALTYRTWWGEGWERIVVITDSEYVANHATGRLRNWAARGWRVASGKPVANKDLWQELSTVMGSFAKSGCEISFWAVPRRMNAKADKAAKTAAERGGGYDKYTVTSGWQV</sequence>
<proteinExistence type="inferred from homology"/>
<dbReference type="InterPro" id="IPR012337">
    <property type="entry name" value="RNaseH-like_sf"/>
</dbReference>
<dbReference type="Proteomes" id="UP000886653">
    <property type="component" value="Unassembled WGS sequence"/>
</dbReference>
<dbReference type="EC" id="3.1.26.4" evidence="3"/>
<keyword evidence="6" id="KW-0255">Endonuclease</keyword>
<evidence type="ECO:0000256" key="3">
    <source>
        <dbReference type="ARBA" id="ARBA00012180"/>
    </source>
</evidence>
<comment type="catalytic activity">
    <reaction evidence="1">
        <text>Endonucleolytic cleavage to 5'-phosphomonoester.</text>
        <dbReference type="EC" id="3.1.26.4"/>
    </reaction>
</comment>
<evidence type="ECO:0000256" key="2">
    <source>
        <dbReference type="ARBA" id="ARBA00005300"/>
    </source>
</evidence>
<keyword evidence="4" id="KW-0540">Nuclease</keyword>
<dbReference type="EMBL" id="MU167221">
    <property type="protein sequence ID" value="KAG0150241.1"/>
    <property type="molecule type" value="Genomic_DNA"/>
</dbReference>
<dbReference type="GO" id="GO:0004523">
    <property type="term" value="F:RNA-DNA hybrid ribonuclease activity"/>
    <property type="evidence" value="ECO:0007669"/>
    <property type="project" value="UniProtKB-EC"/>
</dbReference>
<evidence type="ECO:0000313" key="9">
    <source>
        <dbReference type="EMBL" id="KAG0150241.1"/>
    </source>
</evidence>
<evidence type="ECO:0000313" key="10">
    <source>
        <dbReference type="Proteomes" id="UP000886653"/>
    </source>
</evidence>
<evidence type="ECO:0000256" key="5">
    <source>
        <dbReference type="ARBA" id="ARBA00022723"/>
    </source>
</evidence>
<name>A0A9P6NVD2_9BASI</name>
<comment type="caution">
    <text evidence="9">The sequence shown here is derived from an EMBL/GenBank/DDBJ whole genome shotgun (WGS) entry which is preliminary data.</text>
</comment>
<feature type="domain" description="RNase H type-1" evidence="8">
    <location>
        <begin position="136"/>
        <end position="295"/>
    </location>
</feature>
<dbReference type="GO" id="GO:0046872">
    <property type="term" value="F:metal ion binding"/>
    <property type="evidence" value="ECO:0007669"/>
    <property type="project" value="UniProtKB-KW"/>
</dbReference>
<dbReference type="GO" id="GO:0043137">
    <property type="term" value="P:DNA replication, removal of RNA primer"/>
    <property type="evidence" value="ECO:0007669"/>
    <property type="project" value="TreeGrafter"/>
</dbReference>
<keyword evidence="10" id="KW-1185">Reference proteome</keyword>
<dbReference type="Pfam" id="PF00075">
    <property type="entry name" value="RNase_H"/>
    <property type="match status" value="1"/>
</dbReference>